<dbReference type="Pfam" id="PF03466">
    <property type="entry name" value="LysR_substrate"/>
    <property type="match status" value="1"/>
</dbReference>
<dbReference type="Gene3D" id="1.10.10.10">
    <property type="entry name" value="Winged helix-like DNA-binding domain superfamily/Winged helix DNA-binding domain"/>
    <property type="match status" value="1"/>
</dbReference>
<keyword evidence="2" id="KW-0805">Transcription regulation</keyword>
<dbReference type="FunFam" id="1.10.10.10:FF:000001">
    <property type="entry name" value="LysR family transcriptional regulator"/>
    <property type="match status" value="1"/>
</dbReference>
<evidence type="ECO:0000256" key="3">
    <source>
        <dbReference type="ARBA" id="ARBA00023125"/>
    </source>
</evidence>
<dbReference type="CDD" id="cd08422">
    <property type="entry name" value="PBP2_CrgA_like"/>
    <property type="match status" value="1"/>
</dbReference>
<evidence type="ECO:0000256" key="1">
    <source>
        <dbReference type="ARBA" id="ARBA00009437"/>
    </source>
</evidence>
<comment type="similarity">
    <text evidence="1">Belongs to the LysR transcriptional regulatory family.</text>
</comment>
<organism evidence="6 7">
    <name type="scientific">Oceanospirillum sediminis</name>
    <dbReference type="NCBI Taxonomy" id="2760088"/>
    <lineage>
        <taxon>Bacteria</taxon>
        <taxon>Pseudomonadati</taxon>
        <taxon>Pseudomonadota</taxon>
        <taxon>Gammaproteobacteria</taxon>
        <taxon>Oceanospirillales</taxon>
        <taxon>Oceanospirillaceae</taxon>
        <taxon>Oceanospirillum</taxon>
    </lineage>
</organism>
<dbReference type="PANTHER" id="PTHR30537">
    <property type="entry name" value="HTH-TYPE TRANSCRIPTIONAL REGULATOR"/>
    <property type="match status" value="1"/>
</dbReference>
<dbReference type="InterPro" id="IPR005119">
    <property type="entry name" value="LysR_subst-bd"/>
</dbReference>
<dbReference type="InterPro" id="IPR036390">
    <property type="entry name" value="WH_DNA-bd_sf"/>
</dbReference>
<evidence type="ECO:0000256" key="4">
    <source>
        <dbReference type="ARBA" id="ARBA00023163"/>
    </source>
</evidence>
<dbReference type="EMBL" id="JACJFM010000008">
    <property type="protein sequence ID" value="MBB1486674.1"/>
    <property type="molecule type" value="Genomic_DNA"/>
</dbReference>
<comment type="caution">
    <text evidence="6">The sequence shown here is derived from an EMBL/GenBank/DDBJ whole genome shotgun (WGS) entry which is preliminary data.</text>
</comment>
<dbReference type="GO" id="GO:0043565">
    <property type="term" value="F:sequence-specific DNA binding"/>
    <property type="evidence" value="ECO:0007669"/>
    <property type="project" value="TreeGrafter"/>
</dbReference>
<dbReference type="SUPFAM" id="SSF46785">
    <property type="entry name" value="Winged helix' DNA-binding domain"/>
    <property type="match status" value="1"/>
</dbReference>
<dbReference type="InterPro" id="IPR000847">
    <property type="entry name" value="LysR_HTH_N"/>
</dbReference>
<dbReference type="PANTHER" id="PTHR30537:SF5">
    <property type="entry name" value="HTH-TYPE TRANSCRIPTIONAL ACTIVATOR TTDR-RELATED"/>
    <property type="match status" value="1"/>
</dbReference>
<dbReference type="AlphaFoldDB" id="A0A839IPS1"/>
<dbReference type="PROSITE" id="PS50931">
    <property type="entry name" value="HTH_LYSR"/>
    <property type="match status" value="1"/>
</dbReference>
<protein>
    <submittedName>
        <fullName evidence="6">LysR family transcriptional regulator</fullName>
    </submittedName>
</protein>
<dbReference type="GO" id="GO:0003700">
    <property type="term" value="F:DNA-binding transcription factor activity"/>
    <property type="evidence" value="ECO:0007669"/>
    <property type="project" value="InterPro"/>
</dbReference>
<evidence type="ECO:0000313" key="7">
    <source>
        <dbReference type="Proteomes" id="UP000565262"/>
    </source>
</evidence>
<keyword evidence="4" id="KW-0804">Transcription</keyword>
<keyword evidence="3" id="KW-0238">DNA-binding</keyword>
<feature type="domain" description="HTH lysR-type" evidence="5">
    <location>
        <begin position="1"/>
        <end position="57"/>
    </location>
</feature>
<keyword evidence="7" id="KW-1185">Reference proteome</keyword>
<dbReference type="Pfam" id="PF00126">
    <property type="entry name" value="HTH_1"/>
    <property type="match status" value="1"/>
</dbReference>
<gene>
    <name evidence="6" type="ORF">H4O21_08645</name>
</gene>
<dbReference type="Gene3D" id="3.40.190.290">
    <property type="match status" value="1"/>
</dbReference>
<dbReference type="SUPFAM" id="SSF53850">
    <property type="entry name" value="Periplasmic binding protein-like II"/>
    <property type="match status" value="1"/>
</dbReference>
<reference evidence="6 7" key="1">
    <citation type="submission" date="2020-08" db="EMBL/GenBank/DDBJ databases">
        <title>Oceanospirillum sp. nov. isolated from marine sediment.</title>
        <authorList>
            <person name="Ji X."/>
        </authorList>
    </citation>
    <scope>NUCLEOTIDE SEQUENCE [LARGE SCALE GENOMIC DNA]</scope>
    <source>
        <strain evidence="6 7">D5</strain>
    </source>
</reference>
<evidence type="ECO:0000256" key="2">
    <source>
        <dbReference type="ARBA" id="ARBA00023015"/>
    </source>
</evidence>
<evidence type="ECO:0000313" key="6">
    <source>
        <dbReference type="EMBL" id="MBB1486674.1"/>
    </source>
</evidence>
<evidence type="ECO:0000259" key="5">
    <source>
        <dbReference type="PROSITE" id="PS50931"/>
    </source>
</evidence>
<accession>A0A839IPS1</accession>
<dbReference type="GO" id="GO:0006351">
    <property type="term" value="P:DNA-templated transcription"/>
    <property type="evidence" value="ECO:0007669"/>
    <property type="project" value="TreeGrafter"/>
</dbReference>
<sequence>MLDNLKVFVVCVQAGSLSRAATQVDMTVATVSRRLDSLEDALGCQLLNRSPRGVSLTARGEIYYTECAELIAALDQRLLNLDQTLNSLAGPLKVLAPTNLACGVLAPFWRDFIQRYPEIQLTLNVSNFREDMIASRADLAIRVGPQPDSGLRQKKLGHTTTLLVAAASKTDLPLDLTSLEHYPSIASNLIQQWHLTSGQGETVKFNKQHQHISDDLNVVMNLVQAGAGIAMLPSSMVYQLLEEGELQQVMPDWQGPIREVYLVWPHKHSLSARARVLQSELIRFLQQQSWFNSL</sequence>
<name>A0A839IPS1_9GAMM</name>
<proteinExistence type="inferred from homology"/>
<dbReference type="InterPro" id="IPR058163">
    <property type="entry name" value="LysR-type_TF_proteobact-type"/>
</dbReference>
<dbReference type="InterPro" id="IPR036388">
    <property type="entry name" value="WH-like_DNA-bd_sf"/>
</dbReference>
<dbReference type="Proteomes" id="UP000565262">
    <property type="component" value="Unassembled WGS sequence"/>
</dbReference>